<evidence type="ECO:0000256" key="2">
    <source>
        <dbReference type="ARBA" id="ARBA00022643"/>
    </source>
</evidence>
<dbReference type="InterPro" id="IPR004136">
    <property type="entry name" value="NMO"/>
</dbReference>
<keyword evidence="1" id="KW-0285">Flavoprotein</keyword>
<accession>A0A8J3XV65</accession>
<dbReference type="CDD" id="cd04730">
    <property type="entry name" value="NPD_like"/>
    <property type="match status" value="1"/>
</dbReference>
<comment type="caution">
    <text evidence="4">The sequence shown here is derived from an EMBL/GenBank/DDBJ whole genome shotgun (WGS) entry which is preliminary data.</text>
</comment>
<proteinExistence type="predicted"/>
<evidence type="ECO:0000256" key="1">
    <source>
        <dbReference type="ARBA" id="ARBA00022630"/>
    </source>
</evidence>
<dbReference type="Pfam" id="PF03060">
    <property type="entry name" value="NMO"/>
    <property type="match status" value="1"/>
</dbReference>
<evidence type="ECO:0000313" key="4">
    <source>
        <dbReference type="EMBL" id="GII53376.1"/>
    </source>
</evidence>
<dbReference type="GO" id="GO:0018580">
    <property type="term" value="F:nitronate monooxygenase activity"/>
    <property type="evidence" value="ECO:0007669"/>
    <property type="project" value="InterPro"/>
</dbReference>
<dbReference type="EMBL" id="BOOR01000008">
    <property type="protein sequence ID" value="GII53376.1"/>
    <property type="molecule type" value="Genomic_DNA"/>
</dbReference>
<name>A0A8J3XV65_9ACTN</name>
<gene>
    <name evidence="4" type="ORF">Pth03_17650</name>
</gene>
<organism evidence="4 5">
    <name type="scientific">Planotetraspora thailandica</name>
    <dbReference type="NCBI Taxonomy" id="487172"/>
    <lineage>
        <taxon>Bacteria</taxon>
        <taxon>Bacillati</taxon>
        <taxon>Actinomycetota</taxon>
        <taxon>Actinomycetes</taxon>
        <taxon>Streptosporangiales</taxon>
        <taxon>Streptosporangiaceae</taxon>
        <taxon>Planotetraspora</taxon>
    </lineage>
</organism>
<evidence type="ECO:0000256" key="3">
    <source>
        <dbReference type="ARBA" id="ARBA00023002"/>
    </source>
</evidence>
<keyword evidence="2" id="KW-0288">FMN</keyword>
<dbReference type="Gene3D" id="3.20.20.70">
    <property type="entry name" value="Aldolase class I"/>
    <property type="match status" value="1"/>
</dbReference>
<dbReference type="PANTHER" id="PTHR32332">
    <property type="entry name" value="2-NITROPROPANE DIOXYGENASE"/>
    <property type="match status" value="1"/>
</dbReference>
<dbReference type="AlphaFoldDB" id="A0A8J3XV65"/>
<evidence type="ECO:0000313" key="5">
    <source>
        <dbReference type="Proteomes" id="UP000605992"/>
    </source>
</evidence>
<dbReference type="InterPro" id="IPR013785">
    <property type="entry name" value="Aldolase_TIM"/>
</dbReference>
<protein>
    <submittedName>
        <fullName evidence="4">Putative monooxygenase</fullName>
    </submittedName>
</protein>
<keyword evidence="5" id="KW-1185">Reference proteome</keyword>
<keyword evidence="4" id="KW-0503">Monooxygenase</keyword>
<reference evidence="4" key="1">
    <citation type="submission" date="2021-01" db="EMBL/GenBank/DDBJ databases">
        <title>Whole genome shotgun sequence of Planotetraspora thailandica NBRC 104271.</title>
        <authorList>
            <person name="Komaki H."/>
            <person name="Tamura T."/>
        </authorList>
    </citation>
    <scope>NUCLEOTIDE SEQUENCE</scope>
    <source>
        <strain evidence="4">NBRC 104271</strain>
    </source>
</reference>
<dbReference type="PANTHER" id="PTHR32332:SF38">
    <property type="entry name" value="MONOOXYGENASE RV1533-RELATED"/>
    <property type="match status" value="1"/>
</dbReference>
<dbReference type="Proteomes" id="UP000605992">
    <property type="component" value="Unassembled WGS sequence"/>
</dbReference>
<keyword evidence="3" id="KW-0560">Oxidoreductase</keyword>
<sequence length="382" mass="40825">MQFWAARPYSRIMRTRVTDMFGLEFPIFAFSHCRDVVAAVSRAGGMGVLGALYFTPEELETELAWIDEHAGGRPYGVDVVMPASYAGSDLGVDSPEELVERLRTMIPPGHRAFVDDLLARHDVPPLSGNDPGRVLLGWTDATARPQVEVALRHPIALLANALGPPPADVVELAHAKGVKVAALASTPRHAVKQVAVGVDVVVAQGTEAGGHTGDISTMVLIPQVVDAVDVPVLAAGGIGTGRQMAAGMALGAEGVWTGSIWLTVEEADTPEMARRRILEATSRDTVRSRSWTGKPARLLKNEWTDAWESAESPGTLPMPLQFMLVSEALRRIGSSGAAELATFPAGQIIGVMNQVKPAKQVVFEMVEEYVEAMERLGRITGG</sequence>
<dbReference type="SUPFAM" id="SSF51412">
    <property type="entry name" value="Inosine monophosphate dehydrogenase (IMPDH)"/>
    <property type="match status" value="1"/>
</dbReference>